<protein>
    <recommendedName>
        <fullName evidence="5">triacylglycerol lipase</fullName>
        <ecNumber evidence="5">3.1.1.3</ecNumber>
    </recommendedName>
    <alternativeName>
        <fullName evidence="16">Autophagy-related protein 15</fullName>
    </alternativeName>
</protein>
<evidence type="ECO:0000256" key="3">
    <source>
        <dbReference type="ARBA" id="ARBA00004343"/>
    </source>
</evidence>
<keyword evidence="9" id="KW-0442">Lipid degradation</keyword>
<dbReference type="GO" id="GO:0004806">
    <property type="term" value="F:triacylglycerol lipase activity"/>
    <property type="evidence" value="ECO:0007669"/>
    <property type="project" value="UniProtKB-EC"/>
</dbReference>
<dbReference type="GO" id="GO:0046461">
    <property type="term" value="P:neutral lipid catabolic process"/>
    <property type="evidence" value="ECO:0007669"/>
    <property type="project" value="TreeGrafter"/>
</dbReference>
<dbReference type="STRING" id="1742972.COMA1_10471"/>
<evidence type="ECO:0000256" key="9">
    <source>
        <dbReference type="ARBA" id="ARBA00022963"/>
    </source>
</evidence>
<evidence type="ECO:0000256" key="13">
    <source>
        <dbReference type="ARBA" id="ARBA00023098"/>
    </source>
</evidence>
<evidence type="ECO:0000256" key="8">
    <source>
        <dbReference type="ARBA" id="ARBA00022801"/>
    </source>
</evidence>
<dbReference type="RefSeq" id="WP_090743150.1">
    <property type="nucleotide sequence ID" value="NZ_CZQA01000001.1"/>
</dbReference>
<dbReference type="AlphaFoldDB" id="A0A0S4L8L1"/>
<proteinExistence type="predicted"/>
<evidence type="ECO:0000256" key="14">
    <source>
        <dbReference type="ARBA" id="ARBA00023136"/>
    </source>
</evidence>
<keyword evidence="13" id="KW-0443">Lipid metabolism</keyword>
<organism evidence="17 18">
    <name type="scientific">Candidatus Nitrospira nitrosa</name>
    <dbReference type="NCBI Taxonomy" id="1742972"/>
    <lineage>
        <taxon>Bacteria</taxon>
        <taxon>Pseudomonadati</taxon>
        <taxon>Nitrospirota</taxon>
        <taxon>Nitrospiria</taxon>
        <taxon>Nitrospirales</taxon>
        <taxon>Nitrospiraceae</taxon>
        <taxon>Nitrospira</taxon>
    </lineage>
</organism>
<accession>A0A0S4L8L1</accession>
<comment type="catalytic activity">
    <reaction evidence="1">
        <text>a triacylglycerol + H2O = a diacylglycerol + a fatty acid + H(+)</text>
        <dbReference type="Rhea" id="RHEA:12044"/>
        <dbReference type="ChEBI" id="CHEBI:15377"/>
        <dbReference type="ChEBI" id="CHEBI:15378"/>
        <dbReference type="ChEBI" id="CHEBI:17855"/>
        <dbReference type="ChEBI" id="CHEBI:18035"/>
        <dbReference type="ChEBI" id="CHEBI:28868"/>
        <dbReference type="EC" id="3.1.1.3"/>
    </reaction>
</comment>
<dbReference type="Gene3D" id="3.40.50.1820">
    <property type="entry name" value="alpha/beta hydrolase"/>
    <property type="match status" value="1"/>
</dbReference>
<dbReference type="EMBL" id="CZQA01000001">
    <property type="protein sequence ID" value="CUS32166.1"/>
    <property type="molecule type" value="Genomic_DNA"/>
</dbReference>
<keyword evidence="14" id="KW-0472">Membrane</keyword>
<dbReference type="GO" id="GO:0004620">
    <property type="term" value="F:phospholipase activity"/>
    <property type="evidence" value="ECO:0007669"/>
    <property type="project" value="TreeGrafter"/>
</dbReference>
<dbReference type="PANTHER" id="PTHR47175">
    <property type="entry name" value="LIPASE ATG15-RELATED"/>
    <property type="match status" value="1"/>
</dbReference>
<dbReference type="EC" id="3.1.1.3" evidence="5"/>
<evidence type="ECO:0000256" key="16">
    <source>
        <dbReference type="ARBA" id="ARBA00029828"/>
    </source>
</evidence>
<dbReference type="OrthoDB" id="5913909at2"/>
<keyword evidence="11" id="KW-1133">Transmembrane helix</keyword>
<evidence type="ECO:0000313" key="18">
    <source>
        <dbReference type="Proteomes" id="UP000199032"/>
    </source>
</evidence>
<dbReference type="PANTHER" id="PTHR47175:SF2">
    <property type="entry name" value="LIPASE ATG15-RELATED"/>
    <property type="match status" value="1"/>
</dbReference>
<dbReference type="InterPro" id="IPR029058">
    <property type="entry name" value="AB_hydrolase_fold"/>
</dbReference>
<keyword evidence="12" id="KW-0072">Autophagy</keyword>
<keyword evidence="18" id="KW-1185">Reference proteome</keyword>
<dbReference type="InterPro" id="IPR050805">
    <property type="entry name" value="ATG15_Lipase"/>
</dbReference>
<keyword evidence="15" id="KW-0325">Glycoprotein</keyword>
<evidence type="ECO:0000256" key="11">
    <source>
        <dbReference type="ARBA" id="ARBA00022989"/>
    </source>
</evidence>
<dbReference type="GO" id="GO:0006660">
    <property type="term" value="P:phosphatidylserine catabolic process"/>
    <property type="evidence" value="ECO:0007669"/>
    <property type="project" value="TreeGrafter"/>
</dbReference>
<comment type="subcellular location">
    <subcellularLocation>
        <location evidence="3">Endosome</location>
        <location evidence="3">Multivesicular body membrane</location>
        <topology evidence="3">Single-pass type II membrane protein</topology>
    </subcellularLocation>
    <subcellularLocation>
        <location evidence="2">Prevacuolar compartment membrane</location>
        <topology evidence="2">Single-pass type II membrane protein</topology>
    </subcellularLocation>
</comment>
<reference evidence="17 18" key="1">
    <citation type="submission" date="2015-10" db="EMBL/GenBank/DDBJ databases">
        <authorList>
            <person name="Gilbert D.G."/>
        </authorList>
    </citation>
    <scope>NUCLEOTIDE SEQUENCE [LARGE SCALE GENOMIC DNA]</scope>
    <source>
        <strain evidence="17">COMA1</strain>
    </source>
</reference>
<evidence type="ECO:0000256" key="10">
    <source>
        <dbReference type="ARBA" id="ARBA00022968"/>
    </source>
</evidence>
<dbReference type="Proteomes" id="UP000199032">
    <property type="component" value="Unassembled WGS sequence"/>
</dbReference>
<dbReference type="SUPFAM" id="SSF53474">
    <property type="entry name" value="alpha/beta-Hydrolases"/>
    <property type="match status" value="1"/>
</dbReference>
<comment type="subunit">
    <text evidence="4">Binds to both phosphatidylinositol (PI) and phosphatidylinositol 3,5-bisphosphate (PIP2).</text>
</comment>
<keyword evidence="10" id="KW-0735">Signal-anchor</keyword>
<name>A0A0S4L8L1_9BACT</name>
<gene>
    <name evidence="17" type="ORF">COMA1_10471</name>
</gene>
<sequence>MATTIEYALLASDSYHDTRADLNRFPIPNGWSVVSIVPEDNSTGFETSAYRNSLTNEIIISYAGTDPSDLTGDISADIGLATGIGSIQLVQAAEYYLQVKAANPTANIAFTGHSLGGGLAALMGVFFGKQVVTFDQALFARSATLNVLRNSLERIVA</sequence>
<evidence type="ECO:0000256" key="15">
    <source>
        <dbReference type="ARBA" id="ARBA00023180"/>
    </source>
</evidence>
<evidence type="ECO:0000256" key="6">
    <source>
        <dbReference type="ARBA" id="ARBA00022692"/>
    </source>
</evidence>
<evidence type="ECO:0000256" key="12">
    <source>
        <dbReference type="ARBA" id="ARBA00023006"/>
    </source>
</evidence>
<evidence type="ECO:0000256" key="2">
    <source>
        <dbReference type="ARBA" id="ARBA00004270"/>
    </source>
</evidence>
<dbReference type="Pfam" id="PF26363">
    <property type="entry name" value="Phospholipase-like"/>
    <property type="match status" value="1"/>
</dbReference>
<evidence type="ECO:0000313" key="17">
    <source>
        <dbReference type="EMBL" id="CUS32166.1"/>
    </source>
</evidence>
<keyword evidence="7" id="KW-0967">Endosome</keyword>
<keyword evidence="6" id="KW-0812">Transmembrane</keyword>
<evidence type="ECO:0000256" key="7">
    <source>
        <dbReference type="ARBA" id="ARBA00022753"/>
    </source>
</evidence>
<evidence type="ECO:0000256" key="5">
    <source>
        <dbReference type="ARBA" id="ARBA00013279"/>
    </source>
</evidence>
<dbReference type="GO" id="GO:0034496">
    <property type="term" value="P:multivesicular body membrane disassembly"/>
    <property type="evidence" value="ECO:0007669"/>
    <property type="project" value="TreeGrafter"/>
</dbReference>
<dbReference type="GO" id="GO:0005775">
    <property type="term" value="C:vacuolar lumen"/>
    <property type="evidence" value="ECO:0007669"/>
    <property type="project" value="TreeGrafter"/>
</dbReference>
<keyword evidence="8" id="KW-0378">Hydrolase</keyword>
<dbReference type="GO" id="GO:0016020">
    <property type="term" value="C:membrane"/>
    <property type="evidence" value="ECO:0007669"/>
    <property type="project" value="TreeGrafter"/>
</dbReference>
<evidence type="ECO:0000256" key="4">
    <source>
        <dbReference type="ARBA" id="ARBA00011137"/>
    </source>
</evidence>
<evidence type="ECO:0000256" key="1">
    <source>
        <dbReference type="ARBA" id="ARBA00001024"/>
    </source>
</evidence>